<feature type="transmembrane region" description="Helical" evidence="2">
    <location>
        <begin position="358"/>
        <end position="382"/>
    </location>
</feature>
<dbReference type="AlphaFoldDB" id="A0A819C355"/>
<keyword evidence="2" id="KW-0472">Membrane</keyword>
<evidence type="ECO:0000313" key="3">
    <source>
        <dbReference type="EMBL" id="CAF1385987.1"/>
    </source>
</evidence>
<dbReference type="PANTHER" id="PTHR33444:SF7">
    <property type="entry name" value="TRANSMEMBRANE PROTEIN 272"/>
    <property type="match status" value="1"/>
</dbReference>
<feature type="region of interest" description="Disordered" evidence="1">
    <location>
        <begin position="37"/>
        <end position="255"/>
    </location>
</feature>
<evidence type="ECO:0000313" key="5">
    <source>
        <dbReference type="Proteomes" id="UP000663844"/>
    </source>
</evidence>
<dbReference type="Proteomes" id="UP000663844">
    <property type="component" value="Unassembled WGS sequence"/>
</dbReference>
<feature type="transmembrane region" description="Helical" evidence="2">
    <location>
        <begin position="312"/>
        <end position="337"/>
    </location>
</feature>
<feature type="transmembrane region" description="Helical" evidence="2">
    <location>
        <begin position="272"/>
        <end position="292"/>
    </location>
</feature>
<dbReference type="EMBL" id="CAJNOG010000940">
    <property type="protein sequence ID" value="CAF1385987.1"/>
    <property type="molecule type" value="Genomic_DNA"/>
</dbReference>
<organism evidence="4 5">
    <name type="scientific">Adineta steineri</name>
    <dbReference type="NCBI Taxonomy" id="433720"/>
    <lineage>
        <taxon>Eukaryota</taxon>
        <taxon>Metazoa</taxon>
        <taxon>Spiralia</taxon>
        <taxon>Gnathifera</taxon>
        <taxon>Rotifera</taxon>
        <taxon>Eurotatoria</taxon>
        <taxon>Bdelloidea</taxon>
        <taxon>Adinetida</taxon>
        <taxon>Adinetidae</taxon>
        <taxon>Adineta</taxon>
    </lineage>
</organism>
<feature type="compositionally biased region" description="Polar residues" evidence="1">
    <location>
        <begin position="207"/>
        <end position="229"/>
    </location>
</feature>
<feature type="compositionally biased region" description="Basic and acidic residues" evidence="1">
    <location>
        <begin position="142"/>
        <end position="153"/>
    </location>
</feature>
<feature type="compositionally biased region" description="Pro residues" evidence="1">
    <location>
        <begin position="160"/>
        <end position="169"/>
    </location>
</feature>
<keyword evidence="2" id="KW-0812">Transmembrane</keyword>
<sequence length="430" mass="47375">MSETASKQNLSSVIQVQDPTLNTETIKSLATTISLAQTSPPIQSEQHDVFQGESTNNKLPTHISNTVESNQRIEPSMAGIPPLREKDATQPPPPSTVQNLLQNIPLRSSEPSSLPTERYTAAQNTLSKLESTSPLSLSQERTSNRKESRENESKVTNPNTPLPVKPPSDVPVSIPGTPSAQGQGQKPTSGNNKTLSSGLEAFGPKAPTNTSPTQLPSTTYSFDNSQPTSGGYHKATPGILGNISPPKEEESKRPKKPITGVPIFERFNKYQILYFAVPILICVVISLIISILEIVFSNIYYNQCSSNPNIPIYLNFAGIVTLFTTTLSIMTALAMGVTSSEVIKSDKILSIMRKILRIILIIAHVLLVIFLISLLYNVFHIFKTVQYDRMEESKTYCGKKLYRFTAIISIIHIIDTLILYFCAFRIPNKQ</sequence>
<feature type="compositionally biased region" description="Polar residues" evidence="1">
    <location>
        <begin position="176"/>
        <end position="197"/>
    </location>
</feature>
<dbReference type="InterPro" id="IPR040350">
    <property type="entry name" value="TMEM272"/>
</dbReference>
<dbReference type="EMBL" id="CAJOAZ010001417">
    <property type="protein sequence ID" value="CAF3812031.1"/>
    <property type="molecule type" value="Genomic_DNA"/>
</dbReference>
<evidence type="ECO:0000256" key="1">
    <source>
        <dbReference type="SAM" id="MobiDB-lite"/>
    </source>
</evidence>
<proteinExistence type="predicted"/>
<protein>
    <submittedName>
        <fullName evidence="4">Uncharacterized protein</fullName>
    </submittedName>
</protein>
<reference evidence="4" key="1">
    <citation type="submission" date="2021-02" db="EMBL/GenBank/DDBJ databases">
        <authorList>
            <person name="Nowell W R."/>
        </authorList>
    </citation>
    <scope>NUCLEOTIDE SEQUENCE</scope>
</reference>
<keyword evidence="2" id="KW-1133">Transmembrane helix</keyword>
<comment type="caution">
    <text evidence="4">The sequence shown here is derived from an EMBL/GenBank/DDBJ whole genome shotgun (WGS) entry which is preliminary data.</text>
</comment>
<evidence type="ECO:0000313" key="4">
    <source>
        <dbReference type="EMBL" id="CAF3812031.1"/>
    </source>
</evidence>
<dbReference type="PANTHER" id="PTHR33444">
    <property type="entry name" value="SI:DKEY-19B23.12-RELATED"/>
    <property type="match status" value="1"/>
</dbReference>
<evidence type="ECO:0000256" key="2">
    <source>
        <dbReference type="SAM" id="Phobius"/>
    </source>
</evidence>
<dbReference type="Proteomes" id="UP000663845">
    <property type="component" value="Unassembled WGS sequence"/>
</dbReference>
<gene>
    <name evidence="3" type="ORF">JYZ213_LOCUS36931</name>
    <name evidence="4" type="ORF">OXD698_LOCUS18890</name>
</gene>
<feature type="compositionally biased region" description="Polar residues" evidence="1">
    <location>
        <begin position="52"/>
        <end position="73"/>
    </location>
</feature>
<accession>A0A819C355</accession>
<name>A0A819C355_9BILA</name>
<feature type="transmembrane region" description="Helical" evidence="2">
    <location>
        <begin position="402"/>
        <end position="424"/>
    </location>
</feature>
<feature type="compositionally biased region" description="Polar residues" evidence="1">
    <location>
        <begin position="96"/>
        <end position="141"/>
    </location>
</feature>